<evidence type="ECO:0000313" key="3">
    <source>
        <dbReference type="EMBL" id="SHK17592.1"/>
    </source>
</evidence>
<dbReference type="InterPro" id="IPR028973">
    <property type="entry name" value="PhnB-like"/>
</dbReference>
<dbReference type="AlphaFoldDB" id="A0A1M6QBH9"/>
<dbReference type="PANTHER" id="PTHR33990:SF1">
    <property type="entry name" value="PROTEIN YJDN"/>
    <property type="match status" value="1"/>
</dbReference>
<dbReference type="Pfam" id="PF06983">
    <property type="entry name" value="3-dmu-9_3-mt"/>
    <property type="match status" value="1"/>
</dbReference>
<gene>
    <name evidence="3" type="ORF">SAMN05192548_101547</name>
</gene>
<dbReference type="Proteomes" id="UP000184395">
    <property type="component" value="Unassembled WGS sequence"/>
</dbReference>
<feature type="region of interest" description="Disordered" evidence="1">
    <location>
        <begin position="1"/>
        <end position="21"/>
    </location>
</feature>
<name>A0A1M6QBH9_9BURK</name>
<evidence type="ECO:0000259" key="2">
    <source>
        <dbReference type="Pfam" id="PF06983"/>
    </source>
</evidence>
<feature type="domain" description="PhnB-like" evidence="2">
    <location>
        <begin position="59"/>
        <end position="189"/>
    </location>
</feature>
<proteinExistence type="predicted"/>
<evidence type="ECO:0000313" key="4">
    <source>
        <dbReference type="Proteomes" id="UP000184395"/>
    </source>
</evidence>
<organism evidence="3 4">
    <name type="scientific">Paraburkholderia terricola</name>
    <dbReference type="NCBI Taxonomy" id="169427"/>
    <lineage>
        <taxon>Bacteria</taxon>
        <taxon>Pseudomonadati</taxon>
        <taxon>Pseudomonadota</taxon>
        <taxon>Betaproteobacteria</taxon>
        <taxon>Burkholderiales</taxon>
        <taxon>Burkholderiaceae</taxon>
        <taxon>Paraburkholderia</taxon>
    </lineage>
</organism>
<dbReference type="STRING" id="169427.SAMN05192548_101547"/>
<accession>A0A1M6QBH9</accession>
<dbReference type="Gene3D" id="3.10.180.10">
    <property type="entry name" value="2,3-Dihydroxybiphenyl 1,2-Dioxygenase, domain 1"/>
    <property type="match status" value="1"/>
</dbReference>
<sequence>MPFTNDFSHAPGNPASYDLKSQLPPQRATTIVCTPARSPLVGGERGAAHFTFTETIMQVQPYVFFNGRCEEALTYYGKHLGAEVTFMMRFKDAPPDPQNPPRAGLEDKIMHANVKLGASQWMASDGHCDPDAPPMSGFSLSLTVEDPASAQQYFNALADGGQVLMPWGATFWSKGFGMTVDRFGLTWMVTLPPQV</sequence>
<dbReference type="SUPFAM" id="SSF54593">
    <property type="entry name" value="Glyoxalase/Bleomycin resistance protein/Dihydroxybiphenyl dioxygenase"/>
    <property type="match status" value="1"/>
</dbReference>
<dbReference type="InterPro" id="IPR029068">
    <property type="entry name" value="Glyas_Bleomycin-R_OHBP_Dase"/>
</dbReference>
<evidence type="ECO:0000256" key="1">
    <source>
        <dbReference type="SAM" id="MobiDB-lite"/>
    </source>
</evidence>
<dbReference type="EMBL" id="FRAB01000015">
    <property type="protein sequence ID" value="SHK17592.1"/>
    <property type="molecule type" value="Genomic_DNA"/>
</dbReference>
<dbReference type="CDD" id="cd06588">
    <property type="entry name" value="PhnB_like"/>
    <property type="match status" value="1"/>
</dbReference>
<reference evidence="3 4" key="1">
    <citation type="submission" date="2016-11" db="EMBL/GenBank/DDBJ databases">
        <authorList>
            <person name="Jaros S."/>
            <person name="Januszkiewicz K."/>
            <person name="Wedrychowicz H."/>
        </authorList>
    </citation>
    <scope>NUCLEOTIDE SEQUENCE [LARGE SCALE GENOMIC DNA]</scope>
    <source>
        <strain evidence="3 4">LMG 20594</strain>
    </source>
</reference>
<dbReference type="PANTHER" id="PTHR33990">
    <property type="entry name" value="PROTEIN YJDN-RELATED"/>
    <property type="match status" value="1"/>
</dbReference>
<protein>
    <submittedName>
        <fullName evidence="3">PhnB protein</fullName>
    </submittedName>
</protein>